<proteinExistence type="predicted"/>
<dbReference type="Gene3D" id="3.40.50.10140">
    <property type="entry name" value="Toll/interleukin-1 receptor homology (TIR) domain"/>
    <property type="match status" value="1"/>
</dbReference>
<dbReference type="InterPro" id="IPR000157">
    <property type="entry name" value="TIR_dom"/>
</dbReference>
<dbReference type="SUPFAM" id="SSF52200">
    <property type="entry name" value="Toll/Interleukin receptor TIR domain"/>
    <property type="match status" value="1"/>
</dbReference>
<sequence>MAKIINLKSEYEERAYSARADELISESALKEIKSNEEHCVFISHKSDDKEEARKIANYLKNDIGVDIYLDEFDYFLNQATGNGDSEKVVKIIKNAIGTSTHLLSLVSSKTKMSWWVPYEIGIADEKNRDIASLKLAKAEGIPEFLEIKTCLQDEREFVNYYEKLKSGRTLFLETNRNFQYKAELNNILD</sequence>
<reference evidence="2 3" key="1">
    <citation type="submission" date="2019-03" db="EMBL/GenBank/DDBJ databases">
        <title>Deep subsurface shale carbon reservoir microbial communities from Ohio and West Virginia, USA.</title>
        <authorList>
            <person name="Wrighton K."/>
        </authorList>
    </citation>
    <scope>NUCLEOTIDE SEQUENCE [LARGE SCALE GENOMIC DNA]</scope>
    <source>
        <strain evidence="2 3">UTICA-S4D12</strain>
    </source>
</reference>
<dbReference type="RefSeq" id="WP_166635506.1">
    <property type="nucleotide sequence ID" value="NZ_SOAA01000023.1"/>
</dbReference>
<dbReference type="AlphaFoldDB" id="A0A4V3E598"/>
<gene>
    <name evidence="2" type="ORF">BY453_1236</name>
</gene>
<dbReference type="InterPro" id="IPR035897">
    <property type="entry name" value="Toll_tir_struct_dom_sf"/>
</dbReference>
<dbReference type="EMBL" id="SOAA01000023">
    <property type="protein sequence ID" value="TDS28028.1"/>
    <property type="molecule type" value="Genomic_DNA"/>
</dbReference>
<evidence type="ECO:0000259" key="1">
    <source>
        <dbReference type="Pfam" id="PF13676"/>
    </source>
</evidence>
<name>A0A4V3E598_9FIRM</name>
<protein>
    <submittedName>
        <fullName evidence="2">TIR-like protein DUF1863</fullName>
    </submittedName>
</protein>
<dbReference type="Proteomes" id="UP000295758">
    <property type="component" value="Unassembled WGS sequence"/>
</dbReference>
<feature type="domain" description="TIR" evidence="1">
    <location>
        <begin position="40"/>
        <end position="142"/>
    </location>
</feature>
<organism evidence="2 3">
    <name type="scientific">Halanaerobium congolense</name>
    <dbReference type="NCBI Taxonomy" id="54121"/>
    <lineage>
        <taxon>Bacteria</taxon>
        <taxon>Bacillati</taxon>
        <taxon>Bacillota</taxon>
        <taxon>Clostridia</taxon>
        <taxon>Halanaerobiales</taxon>
        <taxon>Halanaerobiaceae</taxon>
        <taxon>Halanaerobium</taxon>
    </lineage>
</organism>
<evidence type="ECO:0000313" key="2">
    <source>
        <dbReference type="EMBL" id="TDS28028.1"/>
    </source>
</evidence>
<evidence type="ECO:0000313" key="3">
    <source>
        <dbReference type="Proteomes" id="UP000295758"/>
    </source>
</evidence>
<dbReference type="Pfam" id="PF13676">
    <property type="entry name" value="TIR_2"/>
    <property type="match status" value="1"/>
</dbReference>
<accession>A0A4V3E598</accession>
<comment type="caution">
    <text evidence="2">The sequence shown here is derived from an EMBL/GenBank/DDBJ whole genome shotgun (WGS) entry which is preliminary data.</text>
</comment>
<dbReference type="GO" id="GO:0007165">
    <property type="term" value="P:signal transduction"/>
    <property type="evidence" value="ECO:0007669"/>
    <property type="project" value="InterPro"/>
</dbReference>